<dbReference type="Pfam" id="PF00905">
    <property type="entry name" value="Transpeptidase"/>
    <property type="match status" value="1"/>
</dbReference>
<keyword evidence="10" id="KW-1133">Transmembrane helix</keyword>
<evidence type="ECO:0000256" key="3">
    <source>
        <dbReference type="ARBA" id="ARBA00022676"/>
    </source>
</evidence>
<organism evidence="12 13">
    <name type="scientific">Demequina zhanjiangensis</name>
    <dbReference type="NCBI Taxonomy" id="3051659"/>
    <lineage>
        <taxon>Bacteria</taxon>
        <taxon>Bacillati</taxon>
        <taxon>Actinomycetota</taxon>
        <taxon>Actinomycetes</taxon>
        <taxon>Micrococcales</taxon>
        <taxon>Demequinaceae</taxon>
        <taxon>Demequina</taxon>
    </lineage>
</organism>
<dbReference type="SMART" id="SM00740">
    <property type="entry name" value="PASTA"/>
    <property type="match status" value="1"/>
</dbReference>
<dbReference type="InterPro" id="IPR036950">
    <property type="entry name" value="PBP_transglycosylase"/>
</dbReference>
<name>A0ABT8G5B8_9MICO</name>
<dbReference type="SUPFAM" id="SSF53955">
    <property type="entry name" value="Lysozyme-like"/>
    <property type="match status" value="1"/>
</dbReference>
<comment type="caution">
    <text evidence="12">The sequence shown here is derived from an EMBL/GenBank/DDBJ whole genome shotgun (WGS) entry which is preliminary data.</text>
</comment>
<protein>
    <submittedName>
        <fullName evidence="12">Penicillin-binding protein</fullName>
    </submittedName>
</protein>
<evidence type="ECO:0000259" key="11">
    <source>
        <dbReference type="PROSITE" id="PS51178"/>
    </source>
</evidence>
<keyword evidence="4" id="KW-0808">Transferase</keyword>
<evidence type="ECO:0000256" key="9">
    <source>
        <dbReference type="SAM" id="MobiDB-lite"/>
    </source>
</evidence>
<reference evidence="12" key="1">
    <citation type="submission" date="2023-06" db="EMBL/GenBank/DDBJ databases">
        <title>SYSU T00b26.</title>
        <authorList>
            <person name="Gao L."/>
            <person name="Fang B.-Z."/>
            <person name="Li W.-J."/>
        </authorList>
    </citation>
    <scope>NUCLEOTIDE SEQUENCE</scope>
    <source>
        <strain evidence="12">SYSU T00b26</strain>
    </source>
</reference>
<keyword evidence="3" id="KW-0328">Glycosyltransferase</keyword>
<dbReference type="InterPro" id="IPR001264">
    <property type="entry name" value="Glyco_trans_51"/>
</dbReference>
<feature type="domain" description="PASTA" evidence="11">
    <location>
        <begin position="728"/>
        <end position="793"/>
    </location>
</feature>
<feature type="transmembrane region" description="Helical" evidence="10">
    <location>
        <begin position="20"/>
        <end position="43"/>
    </location>
</feature>
<dbReference type="InterPro" id="IPR001460">
    <property type="entry name" value="PCN-bd_Tpept"/>
</dbReference>
<dbReference type="InterPro" id="IPR012338">
    <property type="entry name" value="Beta-lactam/transpept-like"/>
</dbReference>
<dbReference type="Pfam" id="PF03793">
    <property type="entry name" value="PASTA"/>
    <property type="match status" value="1"/>
</dbReference>
<accession>A0ABT8G5B8</accession>
<dbReference type="CDD" id="cd06577">
    <property type="entry name" value="PASTA_pknB"/>
    <property type="match status" value="1"/>
</dbReference>
<dbReference type="RefSeq" id="WP_301129887.1">
    <property type="nucleotide sequence ID" value="NZ_JAUHPV010000009.1"/>
</dbReference>
<evidence type="ECO:0000256" key="4">
    <source>
        <dbReference type="ARBA" id="ARBA00022679"/>
    </source>
</evidence>
<evidence type="ECO:0000256" key="1">
    <source>
        <dbReference type="ARBA" id="ARBA00022645"/>
    </source>
</evidence>
<keyword evidence="10" id="KW-0472">Membrane</keyword>
<evidence type="ECO:0000256" key="8">
    <source>
        <dbReference type="ARBA" id="ARBA00049902"/>
    </source>
</evidence>
<dbReference type="EMBL" id="JAUHPV010000009">
    <property type="protein sequence ID" value="MDN4473914.1"/>
    <property type="molecule type" value="Genomic_DNA"/>
</dbReference>
<dbReference type="InterPro" id="IPR005543">
    <property type="entry name" value="PASTA_dom"/>
</dbReference>
<dbReference type="InterPro" id="IPR023346">
    <property type="entry name" value="Lysozyme-like_dom_sf"/>
</dbReference>
<feature type="region of interest" description="Disordered" evidence="9">
    <location>
        <begin position="818"/>
        <end position="861"/>
    </location>
</feature>
<dbReference type="Gene3D" id="1.10.3810.10">
    <property type="entry name" value="Biosynthetic peptidoglycan transglycosylase-like"/>
    <property type="match status" value="1"/>
</dbReference>
<keyword evidence="6" id="KW-0511">Multifunctional enzyme</keyword>
<dbReference type="PANTHER" id="PTHR32282">
    <property type="entry name" value="BINDING PROTEIN TRANSPEPTIDASE, PUTATIVE-RELATED"/>
    <property type="match status" value="1"/>
</dbReference>
<keyword evidence="5" id="KW-0378">Hydrolase</keyword>
<evidence type="ECO:0000313" key="12">
    <source>
        <dbReference type="EMBL" id="MDN4473914.1"/>
    </source>
</evidence>
<proteinExistence type="predicted"/>
<dbReference type="Pfam" id="PF00912">
    <property type="entry name" value="Transgly"/>
    <property type="match status" value="1"/>
</dbReference>
<dbReference type="Gene3D" id="3.40.710.10">
    <property type="entry name" value="DD-peptidase/beta-lactamase superfamily"/>
    <property type="match status" value="1"/>
</dbReference>
<dbReference type="InterPro" id="IPR050396">
    <property type="entry name" value="Glycosyltr_51/Transpeptidase"/>
</dbReference>
<evidence type="ECO:0000256" key="7">
    <source>
        <dbReference type="ARBA" id="ARBA00034000"/>
    </source>
</evidence>
<keyword evidence="2" id="KW-0645">Protease</keyword>
<dbReference type="PROSITE" id="PS51178">
    <property type="entry name" value="PASTA"/>
    <property type="match status" value="1"/>
</dbReference>
<comment type="catalytic activity">
    <reaction evidence="7">
        <text>Preferential cleavage: (Ac)2-L-Lys-D-Ala-|-D-Ala. Also transpeptidation of peptidyl-alanyl moieties that are N-acyl substituents of D-alanine.</text>
        <dbReference type="EC" id="3.4.16.4"/>
    </reaction>
</comment>
<keyword evidence="1" id="KW-0121">Carboxypeptidase</keyword>
<sequence length="861" mass="93590">MGLFVSERARQDGRATFAQLIGGVIAFVVLSVVGGILVAGLALPVVTVAGNSAEGASDLFEELPGELESVTLPQQSNIYDRTGQKLIATFYSQNRVVVPLEDISPWIQKAVVAVEDQRFWEHNGVDGEGILRAVYTTVTTEGTQGGSTLTQQLVKNTILQKAIDSGDEEAIAAATETSVERKIREWRLALAYEEKVNDTYGTVCSEDPGVDCGKEQILEQYLNIAQFGTNTYGVEAAAQYYFSKSAAELNALEAATIAGITQNPTKWDPIRNPEQSMDRRNIVLLRMEQQGLISTAEYDEYVATTFDDYKNISYPKFSCRASDIAPFFCDYVTKVIKQDEAFRGEGTDLLYSGGLDIITTLDVSKQWIANQELKKSLPYDDPSGWAMALVSLDSSTGQILAMSQTREFDPTNEAPNSTSINYATDRDYGGSRGFSPGSTFKPIILTTWLESGRSLNQTVSASIREYDLSDWTASCLDGNLTGTWKPTNVGGRGGTSMTVLNATANSINTAYVAMSSQLDLCDVVDVAEKLGFHRADGKDMEYLPSITLGTQNASPLTMASVMQTYANDGVHCEPYAILSITDANGDVPVGSDGEEIVPPVQNCNRVLSEEIAVGVQFAMSKVIEYGSGTRAELAGGRQAAGKTGTSQLNAHLWFVGYTPQLTTAVWLGNPDQDEKGYDITLNGVNYNNQWIYGGTISAPTWKRYMDKALEDEPNIDFIQTPSNEIMYGTPQDIPNLIGMSESQARYALAQAGFRAQARTVYSNLYSPGTVAGQAPSANSKALPGATISYYLATDQRPDWWYRWPSSWDPSVAPDDYWGGTWPPSEFSTNPPDGWPVAEEPDNNGNGRGNGNNQSPDPGEEG</sequence>
<dbReference type="PANTHER" id="PTHR32282:SF33">
    <property type="entry name" value="PEPTIDOGLYCAN GLYCOSYLTRANSFERASE"/>
    <property type="match status" value="1"/>
</dbReference>
<comment type="catalytic activity">
    <reaction evidence="8">
        <text>[GlcNAc-(1-&gt;4)-Mur2Ac(oyl-L-Ala-gamma-D-Glu-L-Lys-D-Ala-D-Ala)](n)-di-trans,octa-cis-undecaprenyl diphosphate + beta-D-GlcNAc-(1-&gt;4)-Mur2Ac(oyl-L-Ala-gamma-D-Glu-L-Lys-D-Ala-D-Ala)-di-trans,octa-cis-undecaprenyl diphosphate = [GlcNAc-(1-&gt;4)-Mur2Ac(oyl-L-Ala-gamma-D-Glu-L-Lys-D-Ala-D-Ala)](n+1)-di-trans,octa-cis-undecaprenyl diphosphate + di-trans,octa-cis-undecaprenyl diphosphate + H(+)</text>
        <dbReference type="Rhea" id="RHEA:23708"/>
        <dbReference type="Rhea" id="RHEA-COMP:9602"/>
        <dbReference type="Rhea" id="RHEA-COMP:9603"/>
        <dbReference type="ChEBI" id="CHEBI:15378"/>
        <dbReference type="ChEBI" id="CHEBI:58405"/>
        <dbReference type="ChEBI" id="CHEBI:60033"/>
        <dbReference type="ChEBI" id="CHEBI:78435"/>
        <dbReference type="EC" id="2.4.99.28"/>
    </reaction>
</comment>
<gene>
    <name evidence="12" type="ORF">QQX04_13010</name>
</gene>
<evidence type="ECO:0000256" key="5">
    <source>
        <dbReference type="ARBA" id="ARBA00022801"/>
    </source>
</evidence>
<dbReference type="SUPFAM" id="SSF56601">
    <property type="entry name" value="beta-lactamase/transpeptidase-like"/>
    <property type="match status" value="1"/>
</dbReference>
<keyword evidence="13" id="KW-1185">Reference proteome</keyword>
<evidence type="ECO:0000313" key="13">
    <source>
        <dbReference type="Proteomes" id="UP001172738"/>
    </source>
</evidence>
<evidence type="ECO:0000256" key="6">
    <source>
        <dbReference type="ARBA" id="ARBA00023268"/>
    </source>
</evidence>
<dbReference type="Gene3D" id="3.30.10.20">
    <property type="match status" value="1"/>
</dbReference>
<evidence type="ECO:0000256" key="2">
    <source>
        <dbReference type="ARBA" id="ARBA00022670"/>
    </source>
</evidence>
<dbReference type="Proteomes" id="UP001172738">
    <property type="component" value="Unassembled WGS sequence"/>
</dbReference>
<evidence type="ECO:0000256" key="10">
    <source>
        <dbReference type="SAM" id="Phobius"/>
    </source>
</evidence>
<keyword evidence="10" id="KW-0812">Transmembrane</keyword>